<accession>A0A821X376</accession>
<evidence type="ECO:0000313" key="1">
    <source>
        <dbReference type="EMBL" id="CAF4935527.1"/>
    </source>
</evidence>
<gene>
    <name evidence="1" type="ORF">UJA718_LOCUS47072</name>
</gene>
<dbReference type="AlphaFoldDB" id="A0A821X376"/>
<organism evidence="1 2">
    <name type="scientific">Rotaria socialis</name>
    <dbReference type="NCBI Taxonomy" id="392032"/>
    <lineage>
        <taxon>Eukaryota</taxon>
        <taxon>Metazoa</taxon>
        <taxon>Spiralia</taxon>
        <taxon>Gnathifera</taxon>
        <taxon>Rotifera</taxon>
        <taxon>Eurotatoria</taxon>
        <taxon>Bdelloidea</taxon>
        <taxon>Philodinida</taxon>
        <taxon>Philodinidae</taxon>
        <taxon>Rotaria</taxon>
    </lineage>
</organism>
<name>A0A821X376_9BILA</name>
<evidence type="ECO:0000313" key="2">
    <source>
        <dbReference type="Proteomes" id="UP000663873"/>
    </source>
</evidence>
<sequence length="30" mass="3354">MSLSKYLTHLKDPTTPGGMLEVEALAQCYR</sequence>
<dbReference type="EMBL" id="CAJOBP010087353">
    <property type="protein sequence ID" value="CAF4935527.1"/>
    <property type="molecule type" value="Genomic_DNA"/>
</dbReference>
<protein>
    <submittedName>
        <fullName evidence="1">Uncharacterized protein</fullName>
    </submittedName>
</protein>
<comment type="caution">
    <text evidence="1">The sequence shown here is derived from an EMBL/GenBank/DDBJ whole genome shotgun (WGS) entry which is preliminary data.</text>
</comment>
<reference evidence="1" key="1">
    <citation type="submission" date="2021-02" db="EMBL/GenBank/DDBJ databases">
        <authorList>
            <person name="Nowell W R."/>
        </authorList>
    </citation>
    <scope>NUCLEOTIDE SEQUENCE</scope>
</reference>
<keyword evidence="2" id="KW-1185">Reference proteome</keyword>
<dbReference type="Proteomes" id="UP000663873">
    <property type="component" value="Unassembled WGS sequence"/>
</dbReference>
<feature type="non-terminal residue" evidence="1">
    <location>
        <position position="1"/>
    </location>
</feature>
<proteinExistence type="predicted"/>